<evidence type="ECO:0000313" key="3">
    <source>
        <dbReference type="EMBL" id="SFG55540.1"/>
    </source>
</evidence>
<dbReference type="RefSeq" id="WP_092285480.1">
    <property type="nucleotide sequence ID" value="NZ_FOPJ01000006.1"/>
</dbReference>
<sequence>MDTWKEITARDPEHSHNYAKRWENIAASGQDIYGEARLLDALAERDSLIVDAGCGTGRLSHYLAAAGHRVIGVDIDPVLLEVAANTAEDTCTWVEGDLASVEIPTSEADFVISAGQVLTFIAKEDREAVLANLYACLRPGGFLVAGFGAGRGFEFPEFFGIAQKVGFERYQEFSSWQCAPFEPDSDFLVAMMRKPA</sequence>
<organism evidence="3 4">
    <name type="scientific">Corynebacterium spheniscorum</name>
    <dbReference type="NCBI Taxonomy" id="185761"/>
    <lineage>
        <taxon>Bacteria</taxon>
        <taxon>Bacillati</taxon>
        <taxon>Actinomycetota</taxon>
        <taxon>Actinomycetes</taxon>
        <taxon>Mycobacteriales</taxon>
        <taxon>Corynebacteriaceae</taxon>
        <taxon>Corynebacterium</taxon>
    </lineage>
</organism>
<dbReference type="PANTHER" id="PTHR43861">
    <property type="entry name" value="TRANS-ACONITATE 2-METHYLTRANSFERASE-RELATED"/>
    <property type="match status" value="1"/>
</dbReference>
<name>A0A1I2SS62_9CORY</name>
<dbReference type="AlphaFoldDB" id="A0A1I2SS62"/>
<dbReference type="Pfam" id="PF13649">
    <property type="entry name" value="Methyltransf_25"/>
    <property type="match status" value="1"/>
</dbReference>
<evidence type="ECO:0000259" key="2">
    <source>
        <dbReference type="Pfam" id="PF13649"/>
    </source>
</evidence>
<dbReference type="OrthoDB" id="7062303at2"/>
<reference evidence="3 4" key="1">
    <citation type="submission" date="2016-10" db="EMBL/GenBank/DDBJ databases">
        <authorList>
            <person name="de Groot N.N."/>
        </authorList>
    </citation>
    <scope>NUCLEOTIDE SEQUENCE [LARGE SCALE GENOMIC DNA]</scope>
    <source>
        <strain>J11</strain>
        <strain evidence="4">PG 39</strain>
    </source>
</reference>
<keyword evidence="3" id="KW-0489">Methyltransferase</keyword>
<dbReference type="InterPro" id="IPR029063">
    <property type="entry name" value="SAM-dependent_MTases_sf"/>
</dbReference>
<dbReference type="EMBL" id="FOPJ01000006">
    <property type="protein sequence ID" value="SFG55540.1"/>
    <property type="molecule type" value="Genomic_DNA"/>
</dbReference>
<dbReference type="CDD" id="cd02440">
    <property type="entry name" value="AdoMet_MTases"/>
    <property type="match status" value="1"/>
</dbReference>
<proteinExistence type="predicted"/>
<dbReference type="InterPro" id="IPR041698">
    <property type="entry name" value="Methyltransf_25"/>
</dbReference>
<dbReference type="STRING" id="185761.SAMN05660282_01218"/>
<evidence type="ECO:0000256" key="1">
    <source>
        <dbReference type="ARBA" id="ARBA00022679"/>
    </source>
</evidence>
<dbReference type="Gene3D" id="3.40.50.150">
    <property type="entry name" value="Vaccinia Virus protein VP39"/>
    <property type="match status" value="1"/>
</dbReference>
<dbReference type="Proteomes" id="UP000199065">
    <property type="component" value="Unassembled WGS sequence"/>
</dbReference>
<protein>
    <submittedName>
        <fullName evidence="3">Methyltransferase domain-containing protein</fullName>
    </submittedName>
</protein>
<dbReference type="GO" id="GO:0032259">
    <property type="term" value="P:methylation"/>
    <property type="evidence" value="ECO:0007669"/>
    <property type="project" value="UniProtKB-KW"/>
</dbReference>
<keyword evidence="1 3" id="KW-0808">Transferase</keyword>
<feature type="domain" description="Methyltransferase" evidence="2">
    <location>
        <begin position="49"/>
        <end position="141"/>
    </location>
</feature>
<keyword evidence="4" id="KW-1185">Reference proteome</keyword>
<evidence type="ECO:0000313" key="4">
    <source>
        <dbReference type="Proteomes" id="UP000199065"/>
    </source>
</evidence>
<gene>
    <name evidence="3" type="ORF">SAMN05660282_01218</name>
</gene>
<dbReference type="GO" id="GO:0008168">
    <property type="term" value="F:methyltransferase activity"/>
    <property type="evidence" value="ECO:0007669"/>
    <property type="project" value="UniProtKB-KW"/>
</dbReference>
<dbReference type="SUPFAM" id="SSF53335">
    <property type="entry name" value="S-adenosyl-L-methionine-dependent methyltransferases"/>
    <property type="match status" value="1"/>
</dbReference>
<accession>A0A1I2SS62</accession>